<dbReference type="Proteomes" id="UP001174936">
    <property type="component" value="Unassembled WGS sequence"/>
</dbReference>
<reference evidence="1" key="1">
    <citation type="submission" date="2023-06" db="EMBL/GenBank/DDBJ databases">
        <title>Genome-scale phylogeny and comparative genomics of the fungal order Sordariales.</title>
        <authorList>
            <consortium name="Lawrence Berkeley National Laboratory"/>
            <person name="Hensen N."/>
            <person name="Bonometti L."/>
            <person name="Westerberg I."/>
            <person name="Brannstrom I.O."/>
            <person name="Guillou S."/>
            <person name="Cros-Aarteil S."/>
            <person name="Calhoun S."/>
            <person name="Haridas S."/>
            <person name="Kuo A."/>
            <person name="Mondo S."/>
            <person name="Pangilinan J."/>
            <person name="Riley R."/>
            <person name="Labutti K."/>
            <person name="Andreopoulos B."/>
            <person name="Lipzen A."/>
            <person name="Chen C."/>
            <person name="Yanf M."/>
            <person name="Daum C."/>
            <person name="Ng V."/>
            <person name="Clum A."/>
            <person name="Steindorff A."/>
            <person name="Ohm R."/>
            <person name="Martin F."/>
            <person name="Silar P."/>
            <person name="Natvig D."/>
            <person name="Lalanne C."/>
            <person name="Gautier V."/>
            <person name="Ament-Velasquez S.L."/>
            <person name="Kruys A."/>
            <person name="Hutchinson M.I."/>
            <person name="Powell A.J."/>
            <person name="Barry K."/>
            <person name="Miller A.N."/>
            <person name="Grigoriev I.V."/>
            <person name="Debuchy R."/>
            <person name="Gladieux P."/>
            <person name="Thoren M.H."/>
            <person name="Johannesson H."/>
        </authorList>
    </citation>
    <scope>NUCLEOTIDE SEQUENCE</scope>
    <source>
        <strain evidence="1">SMH2532-1</strain>
    </source>
</reference>
<organism evidence="1 2">
    <name type="scientific">Cercophora newfieldiana</name>
    <dbReference type="NCBI Taxonomy" id="92897"/>
    <lineage>
        <taxon>Eukaryota</taxon>
        <taxon>Fungi</taxon>
        <taxon>Dikarya</taxon>
        <taxon>Ascomycota</taxon>
        <taxon>Pezizomycotina</taxon>
        <taxon>Sordariomycetes</taxon>
        <taxon>Sordariomycetidae</taxon>
        <taxon>Sordariales</taxon>
        <taxon>Lasiosphaeriaceae</taxon>
        <taxon>Cercophora</taxon>
    </lineage>
</organism>
<sequence length="330" mass="37993">MRSRAKRPDVSMVSVWHSNFLSVTETWASHPQGSNNDDEEDFHGCTVYVPLAINREIGYNSHSDDDERLPEGRPSLLPLIRRFQVKIDCAYHPLDPSCSELGRIREGTRDVADKILAEFFPRIDFLRLDCTFRVGLEFFSYRSGGSRLREEDFSDKSGGWEEWKQQRLGDRFLEKEDKEEKKLTDVVQTWLGRLRNVGTVVIKGEGVDQGIPSSFAETMRRRLQSSQPPVLTNMYLRLEEHVSDAFPFCKKNLARALMAVERDDLEGFKKHSAAIKKQVADRLREMKQELYEFDPAEGEEDVGILECLTFEGDERGTDYAKVMPIRTICS</sequence>
<protein>
    <submittedName>
        <fullName evidence="1">Uncharacterized protein</fullName>
    </submittedName>
</protein>
<name>A0AA40CQ50_9PEZI</name>
<evidence type="ECO:0000313" key="1">
    <source>
        <dbReference type="EMBL" id="KAK0647000.1"/>
    </source>
</evidence>
<keyword evidence="2" id="KW-1185">Reference proteome</keyword>
<proteinExistence type="predicted"/>
<accession>A0AA40CQ50</accession>
<dbReference type="AlphaFoldDB" id="A0AA40CQ50"/>
<evidence type="ECO:0000313" key="2">
    <source>
        <dbReference type="Proteomes" id="UP001174936"/>
    </source>
</evidence>
<comment type="caution">
    <text evidence="1">The sequence shown here is derived from an EMBL/GenBank/DDBJ whole genome shotgun (WGS) entry which is preliminary data.</text>
</comment>
<gene>
    <name evidence="1" type="ORF">B0T16DRAFT_391325</name>
</gene>
<dbReference type="EMBL" id="JAULSV010000004">
    <property type="protein sequence ID" value="KAK0647000.1"/>
    <property type="molecule type" value="Genomic_DNA"/>
</dbReference>